<dbReference type="SUPFAM" id="SSF53850">
    <property type="entry name" value="Periplasmic binding protein-like II"/>
    <property type="match status" value="1"/>
</dbReference>
<keyword evidence="8" id="KW-0472">Membrane</keyword>
<keyword evidence="7" id="KW-0732">Signal</keyword>
<dbReference type="CDD" id="cd13553">
    <property type="entry name" value="PBP2_NrtA_CpmA_like"/>
    <property type="match status" value="1"/>
</dbReference>
<evidence type="ECO:0000256" key="6">
    <source>
        <dbReference type="ARBA" id="ARBA00022519"/>
    </source>
</evidence>
<dbReference type="STRING" id="994479.GCA_000194155_05637"/>
<protein>
    <submittedName>
        <fullName evidence="9">NitT/TauT family transport system substrate-binding protein</fullName>
    </submittedName>
</protein>
<evidence type="ECO:0000256" key="3">
    <source>
        <dbReference type="ARBA" id="ARBA00010742"/>
    </source>
</evidence>
<accession>A0A2N3Y4D1</accession>
<keyword evidence="6" id="KW-0997">Cell inner membrane</keyword>
<evidence type="ECO:0000256" key="2">
    <source>
        <dbReference type="ARBA" id="ARBA00004533"/>
    </source>
</evidence>
<gene>
    <name evidence="9" type="ORF">A8926_5805</name>
</gene>
<dbReference type="AlphaFoldDB" id="A0A2N3Y4D1"/>
<dbReference type="GO" id="GO:0042626">
    <property type="term" value="F:ATPase-coupled transmembrane transporter activity"/>
    <property type="evidence" value="ECO:0007669"/>
    <property type="project" value="InterPro"/>
</dbReference>
<dbReference type="Proteomes" id="UP000233786">
    <property type="component" value="Unassembled WGS sequence"/>
</dbReference>
<evidence type="ECO:0000256" key="4">
    <source>
        <dbReference type="ARBA" id="ARBA00022448"/>
    </source>
</evidence>
<comment type="subcellular location">
    <subcellularLocation>
        <location evidence="2">Cell inner membrane</location>
    </subcellularLocation>
    <subcellularLocation>
        <location evidence="1">Periplasm</location>
    </subcellularLocation>
</comment>
<dbReference type="GO" id="GO:0005886">
    <property type="term" value="C:plasma membrane"/>
    <property type="evidence" value="ECO:0007669"/>
    <property type="project" value="UniProtKB-SubCell"/>
</dbReference>
<evidence type="ECO:0000313" key="10">
    <source>
        <dbReference type="Proteomes" id="UP000233786"/>
    </source>
</evidence>
<comment type="similarity">
    <text evidence="3">Belongs to the bacterial solute-binding protein SsuA/TauA family.</text>
</comment>
<dbReference type="NCBIfam" id="TIGR01728">
    <property type="entry name" value="SsuA_fam"/>
    <property type="match status" value="1"/>
</dbReference>
<name>A0A2N3Y4D1_SACSN</name>
<evidence type="ECO:0000256" key="7">
    <source>
        <dbReference type="ARBA" id="ARBA00022729"/>
    </source>
</evidence>
<reference evidence="9" key="1">
    <citation type="submission" date="2017-12" db="EMBL/GenBank/DDBJ databases">
        <title>Sequencing the genomes of 1000 Actinobacteria strains.</title>
        <authorList>
            <person name="Klenk H.-P."/>
        </authorList>
    </citation>
    <scope>NUCLEOTIDE SEQUENCE [LARGE SCALE GENOMIC DNA]</scope>
    <source>
        <strain evidence="9">DSM 44228</strain>
    </source>
</reference>
<keyword evidence="10" id="KW-1185">Reference proteome</keyword>
<dbReference type="EMBL" id="PJNB01000001">
    <property type="protein sequence ID" value="PKW17789.1"/>
    <property type="molecule type" value="Genomic_DNA"/>
</dbReference>
<evidence type="ECO:0000256" key="5">
    <source>
        <dbReference type="ARBA" id="ARBA00022475"/>
    </source>
</evidence>
<dbReference type="PANTHER" id="PTHR30024">
    <property type="entry name" value="ALIPHATIC SULFONATES-BINDING PROTEIN-RELATED"/>
    <property type="match status" value="1"/>
</dbReference>
<dbReference type="PANTHER" id="PTHR30024:SF47">
    <property type="entry name" value="TAURINE-BINDING PERIPLASMIC PROTEIN"/>
    <property type="match status" value="1"/>
</dbReference>
<dbReference type="Gene3D" id="3.40.190.10">
    <property type="entry name" value="Periplasmic binding protein-like II"/>
    <property type="match status" value="2"/>
</dbReference>
<evidence type="ECO:0000313" key="9">
    <source>
        <dbReference type="EMBL" id="PKW17789.1"/>
    </source>
</evidence>
<evidence type="ECO:0000256" key="1">
    <source>
        <dbReference type="ARBA" id="ARBA00004418"/>
    </source>
</evidence>
<proteinExistence type="inferred from homology"/>
<keyword evidence="5" id="KW-1003">Cell membrane</keyword>
<sequence>MLNWRIKLYCPYRLCRQYDERAGRNGSGGPKQGPGTGSAAFVRRDRNVSIAPRKPRALAVAAAVLSLFAAVAGCSRADRTTSGAEAPPANTAPAAEVRLGYFPNVTHASALIGLDKGLFGKELGATKLTPVQFSAGPEEVSALLGGSLDIGFIGSGPAINAFAKSGGETVRLVSGATSGGAQLVVAPQINSPQDLRGKTVAAPQFGNTQDVALKKWLADNQLGDVQVQNIENSQTLDQFRQGRLAGAWLPEPWASRLVHDAGAKVLLDEKQLWPEGKFPTTVVLVRTEFLKQHPQTVQAVLRGLLAANDLAAANPAEAKSAVNAQLKKLTGKDLSSEVIDRAFTGIELTADPLASRFPQLAQDQVTAGIERQAPDLKGLVDVTAINAVLEAAGKPKVADGGLSG</sequence>
<dbReference type="InterPro" id="IPR044527">
    <property type="entry name" value="NrtA/CpmA_ABC-bd_dom"/>
</dbReference>
<dbReference type="Pfam" id="PF13379">
    <property type="entry name" value="NMT1_2"/>
    <property type="match status" value="1"/>
</dbReference>
<organism evidence="9 10">
    <name type="scientific">Saccharopolyspora spinosa</name>
    <dbReference type="NCBI Taxonomy" id="60894"/>
    <lineage>
        <taxon>Bacteria</taxon>
        <taxon>Bacillati</taxon>
        <taxon>Actinomycetota</taxon>
        <taxon>Actinomycetes</taxon>
        <taxon>Pseudonocardiales</taxon>
        <taxon>Pseudonocardiaceae</taxon>
        <taxon>Saccharopolyspora</taxon>
    </lineage>
</organism>
<evidence type="ECO:0000256" key="8">
    <source>
        <dbReference type="ARBA" id="ARBA00023136"/>
    </source>
</evidence>
<keyword evidence="4" id="KW-0813">Transport</keyword>
<dbReference type="GO" id="GO:0042597">
    <property type="term" value="C:periplasmic space"/>
    <property type="evidence" value="ECO:0007669"/>
    <property type="project" value="UniProtKB-SubCell"/>
</dbReference>
<comment type="caution">
    <text evidence="9">The sequence shown here is derived from an EMBL/GenBank/DDBJ whole genome shotgun (WGS) entry which is preliminary data.</text>
</comment>
<dbReference type="InterPro" id="IPR010067">
    <property type="entry name" value="ABC_SsuA_sub-bd"/>
</dbReference>